<dbReference type="Gene3D" id="3.40.50.2000">
    <property type="entry name" value="Glycogen Phosphorylase B"/>
    <property type="match status" value="1"/>
</dbReference>
<keyword evidence="3" id="KW-1185">Reference proteome</keyword>
<gene>
    <name evidence="2" type="ORF">FB388_0465</name>
</gene>
<feature type="domain" description="Glycosyl transferase family 28 C-terminal" evidence="1">
    <location>
        <begin position="167"/>
        <end position="295"/>
    </location>
</feature>
<dbReference type="RefSeq" id="WP_142096175.1">
    <property type="nucleotide sequence ID" value="NZ_VFPH01000001.1"/>
</dbReference>
<name>A0A543GAV3_9PSEU</name>
<dbReference type="OrthoDB" id="555447at2"/>
<reference evidence="2 3" key="1">
    <citation type="submission" date="2019-06" db="EMBL/GenBank/DDBJ databases">
        <title>Sequencing the genomes of 1000 actinobacteria strains.</title>
        <authorList>
            <person name="Klenk H.-P."/>
        </authorList>
    </citation>
    <scope>NUCLEOTIDE SEQUENCE [LARGE SCALE GENOMIC DNA]</scope>
    <source>
        <strain evidence="2 3">DSM 45511</strain>
    </source>
</reference>
<organism evidence="2 3">
    <name type="scientific">Pseudonocardia cypriaca</name>
    <dbReference type="NCBI Taxonomy" id="882449"/>
    <lineage>
        <taxon>Bacteria</taxon>
        <taxon>Bacillati</taxon>
        <taxon>Actinomycetota</taxon>
        <taxon>Actinomycetes</taxon>
        <taxon>Pseudonocardiales</taxon>
        <taxon>Pseudonocardiaceae</taxon>
        <taxon>Pseudonocardia</taxon>
    </lineage>
</organism>
<evidence type="ECO:0000313" key="3">
    <source>
        <dbReference type="Proteomes" id="UP000319818"/>
    </source>
</evidence>
<comment type="caution">
    <text evidence="2">The sequence shown here is derived from an EMBL/GenBank/DDBJ whole genome shotgun (WGS) entry which is preliminary data.</text>
</comment>
<dbReference type="Pfam" id="PF04101">
    <property type="entry name" value="Glyco_tran_28_C"/>
    <property type="match status" value="1"/>
</dbReference>
<dbReference type="EMBL" id="VFPH01000001">
    <property type="protein sequence ID" value="TQM43124.1"/>
    <property type="molecule type" value="Genomic_DNA"/>
</dbReference>
<dbReference type="Proteomes" id="UP000319818">
    <property type="component" value="Unassembled WGS sequence"/>
</dbReference>
<accession>A0A543GAV3</accession>
<evidence type="ECO:0000313" key="2">
    <source>
        <dbReference type="EMBL" id="TQM43124.1"/>
    </source>
</evidence>
<dbReference type="SUPFAM" id="SSF53756">
    <property type="entry name" value="UDP-Glycosyltransferase/glycogen phosphorylase"/>
    <property type="match status" value="1"/>
</dbReference>
<proteinExistence type="predicted"/>
<protein>
    <submittedName>
        <fullName evidence="2">UDP-N-acetylglucosamine:LPS N-acetylglucosamine transferase</fullName>
    </submittedName>
</protein>
<dbReference type="InterPro" id="IPR007235">
    <property type="entry name" value="Glyco_trans_28_C"/>
</dbReference>
<dbReference type="GO" id="GO:0016758">
    <property type="term" value="F:hexosyltransferase activity"/>
    <property type="evidence" value="ECO:0007669"/>
    <property type="project" value="InterPro"/>
</dbReference>
<dbReference type="AlphaFoldDB" id="A0A543GAV3"/>
<sequence length="324" mass="34846">MTTVLVATTGGHLTQLHGLAERIPPDPDAVWVTHANEQSTSLLQGRDVEYVPYVGQKDVPGVLRCMRHAHRLYRERRPTRAVSTGSGIALGYLPYLAARGVECHYIESAARVGGPSLTGRILRWVPRVRTYTQSRRWSGGPWRYGGNGFDAYEAVPAERELGERVKVVVTVGTAAEFPFRRLVLPLAKLLAADGPLAQALGRPIDVLWQTGCTPVDDLPITATPFLPAADLMGALAEADIVVSHAGTGSALANLGAGRFAVMASREAEFGEAADDHQRELADELAARGLAVHRAPADITVDDLVATLSTAVRRASEVPPFELRP</sequence>
<keyword evidence="2" id="KW-0808">Transferase</keyword>
<evidence type="ECO:0000259" key="1">
    <source>
        <dbReference type="Pfam" id="PF04101"/>
    </source>
</evidence>